<evidence type="ECO:0000256" key="4">
    <source>
        <dbReference type="PROSITE-ProRule" id="PRU00409"/>
    </source>
</evidence>
<feature type="domain" description="ATP-grasp" evidence="5">
    <location>
        <begin position="94"/>
        <end position="283"/>
    </location>
</feature>
<evidence type="ECO:0000256" key="3">
    <source>
        <dbReference type="ARBA" id="ARBA00022840"/>
    </source>
</evidence>
<evidence type="ECO:0000256" key="1">
    <source>
        <dbReference type="ARBA" id="ARBA00022598"/>
    </source>
</evidence>
<dbReference type="InterPro" id="IPR048764">
    <property type="entry name" value="PylC_N"/>
</dbReference>
<accession>A0A497E3P8</accession>
<keyword evidence="2 4" id="KW-0547">Nucleotide-binding</keyword>
<dbReference type="PANTHER" id="PTHR43585:SF2">
    <property type="entry name" value="ATP-GRASP ENZYME FSQD"/>
    <property type="match status" value="1"/>
</dbReference>
<organism evidence="6 7">
    <name type="scientific">Aerophobetes bacterium</name>
    <dbReference type="NCBI Taxonomy" id="2030807"/>
    <lineage>
        <taxon>Bacteria</taxon>
        <taxon>Candidatus Aerophobota</taxon>
    </lineage>
</organism>
<dbReference type="GO" id="GO:0016874">
    <property type="term" value="F:ligase activity"/>
    <property type="evidence" value="ECO:0007669"/>
    <property type="project" value="UniProtKB-KW"/>
</dbReference>
<dbReference type="Gene3D" id="3.40.50.20">
    <property type="match status" value="1"/>
</dbReference>
<evidence type="ECO:0000259" key="5">
    <source>
        <dbReference type="PROSITE" id="PS50975"/>
    </source>
</evidence>
<keyword evidence="3 4" id="KW-0067">ATP-binding</keyword>
<dbReference type="SUPFAM" id="SSF56059">
    <property type="entry name" value="Glutathione synthetase ATP-binding domain-like"/>
    <property type="match status" value="1"/>
</dbReference>
<dbReference type="AlphaFoldDB" id="A0A497E3P8"/>
<dbReference type="InterPro" id="IPR011761">
    <property type="entry name" value="ATP-grasp"/>
</dbReference>
<dbReference type="EMBL" id="QMPZ01000100">
    <property type="protein sequence ID" value="RLE08386.1"/>
    <property type="molecule type" value="Genomic_DNA"/>
</dbReference>
<comment type="caution">
    <text evidence="6">The sequence shown here is derived from an EMBL/GenBank/DDBJ whole genome shotgun (WGS) entry which is preliminary data.</text>
</comment>
<dbReference type="GO" id="GO:0005524">
    <property type="term" value="F:ATP binding"/>
    <property type="evidence" value="ECO:0007669"/>
    <property type="project" value="UniProtKB-UniRule"/>
</dbReference>
<dbReference type="PANTHER" id="PTHR43585">
    <property type="entry name" value="FUMIPYRROLE BIOSYNTHESIS PROTEIN C"/>
    <property type="match status" value="1"/>
</dbReference>
<evidence type="ECO:0000313" key="6">
    <source>
        <dbReference type="EMBL" id="RLE08386.1"/>
    </source>
</evidence>
<evidence type="ECO:0000256" key="2">
    <source>
        <dbReference type="ARBA" id="ARBA00022741"/>
    </source>
</evidence>
<dbReference type="InterPro" id="IPR003806">
    <property type="entry name" value="ATP-grasp_PylC-type"/>
</dbReference>
<name>A0A497E3P8_UNCAE</name>
<dbReference type="Proteomes" id="UP000279422">
    <property type="component" value="Unassembled WGS sequence"/>
</dbReference>
<proteinExistence type="predicted"/>
<dbReference type="PROSITE" id="PS50975">
    <property type="entry name" value="ATP_GRASP"/>
    <property type="match status" value="1"/>
</dbReference>
<dbReference type="Gene3D" id="3.30.1490.20">
    <property type="entry name" value="ATP-grasp fold, A domain"/>
    <property type="match status" value="1"/>
</dbReference>
<dbReference type="Pfam" id="PF02655">
    <property type="entry name" value="ATP-grasp_3"/>
    <property type="match status" value="1"/>
</dbReference>
<dbReference type="GO" id="GO:0046872">
    <property type="term" value="F:metal ion binding"/>
    <property type="evidence" value="ECO:0007669"/>
    <property type="project" value="InterPro"/>
</dbReference>
<protein>
    <submittedName>
        <fullName evidence="6">Carbamoylphosphate synthase large subunit</fullName>
    </submittedName>
</protein>
<dbReference type="InterPro" id="IPR052032">
    <property type="entry name" value="ATP-dep_AA_Ligase"/>
</dbReference>
<evidence type="ECO:0000313" key="7">
    <source>
        <dbReference type="Proteomes" id="UP000279422"/>
    </source>
</evidence>
<dbReference type="Gene3D" id="3.30.470.20">
    <property type="entry name" value="ATP-grasp fold, B domain"/>
    <property type="match status" value="1"/>
</dbReference>
<reference evidence="6 7" key="1">
    <citation type="submission" date="2018-06" db="EMBL/GenBank/DDBJ databases">
        <title>Extensive metabolic versatility and redundancy in microbially diverse, dynamic hydrothermal sediments.</title>
        <authorList>
            <person name="Dombrowski N."/>
            <person name="Teske A."/>
            <person name="Baker B.J."/>
        </authorList>
    </citation>
    <scope>NUCLEOTIDE SEQUENCE [LARGE SCALE GENOMIC DNA]</scope>
    <source>
        <strain evidence="6">B47_G16</strain>
    </source>
</reference>
<sequence>MNILITSASRKVNLIRAFQQALAQEGEGKVIAVDISPFAPALYFADEHYLVPPSNKPEFLTIMLDLCKKLRIRLLIPTRDEELPFFAEHKDEFADVGTFVMVPDPDVVRVCQDKKLFIEFCQEKGFAIPESYDYNKSKFPLFVKPRYGKGSRQAIRVNSQEELKILIKQIPDVIIQEFIQAPEYTIDLFADFSGRVISVVPRERIYIFGGESFVSKTTKNSVLIQEAIRLARELRLIGHNTIQCFLDKGIVKFIEVNPRFGGAAHLGFAAGAFTPLFLIKLLKGERLKPMIGEFKDNYVMLRYTEDLFLDAKSLTKKEFL</sequence>
<dbReference type="Pfam" id="PF21360">
    <property type="entry name" value="PylC-like_N"/>
    <property type="match status" value="1"/>
</dbReference>
<dbReference type="InterPro" id="IPR013815">
    <property type="entry name" value="ATP_grasp_subdomain_1"/>
</dbReference>
<keyword evidence="1" id="KW-0436">Ligase</keyword>
<gene>
    <name evidence="6" type="ORF">DRJ00_06375</name>
</gene>